<feature type="region of interest" description="Disordered" evidence="2">
    <location>
        <begin position="1790"/>
        <end position="1832"/>
    </location>
</feature>
<keyword evidence="1" id="KW-0343">GTPase activation</keyword>
<dbReference type="InterPro" id="IPR000008">
    <property type="entry name" value="C2_dom"/>
</dbReference>
<accession>A0A060IP14</accession>
<dbReference type="SMART" id="SM00323">
    <property type="entry name" value="RasGAP"/>
    <property type="match status" value="1"/>
</dbReference>
<feature type="compositionally biased region" description="Basic residues" evidence="2">
    <location>
        <begin position="691"/>
        <end position="704"/>
    </location>
</feature>
<feature type="domain" description="Ras-GAP" evidence="3">
    <location>
        <begin position="1108"/>
        <end position="1309"/>
    </location>
</feature>
<feature type="compositionally biased region" description="Basic and acidic residues" evidence="2">
    <location>
        <begin position="41"/>
        <end position="64"/>
    </location>
</feature>
<evidence type="ECO:0000256" key="2">
    <source>
        <dbReference type="SAM" id="MobiDB-lite"/>
    </source>
</evidence>
<feature type="region of interest" description="Disordered" evidence="2">
    <location>
        <begin position="327"/>
        <end position="355"/>
    </location>
</feature>
<evidence type="ECO:0000256" key="1">
    <source>
        <dbReference type="ARBA" id="ARBA00022468"/>
    </source>
</evidence>
<feature type="region of interest" description="Disordered" evidence="2">
    <location>
        <begin position="155"/>
        <end position="197"/>
    </location>
</feature>
<feature type="region of interest" description="Disordered" evidence="2">
    <location>
        <begin position="1941"/>
        <end position="1970"/>
    </location>
</feature>
<feature type="non-terminal residue" evidence="4">
    <location>
        <position position="1"/>
    </location>
</feature>
<feature type="non-terminal residue" evidence="4">
    <location>
        <position position="1970"/>
    </location>
</feature>
<dbReference type="PANTHER" id="PTHR10194">
    <property type="entry name" value="RAS GTPASE-ACTIVATING PROTEINS"/>
    <property type="match status" value="1"/>
</dbReference>
<feature type="compositionally biased region" description="Low complexity" evidence="2">
    <location>
        <begin position="886"/>
        <end position="897"/>
    </location>
</feature>
<evidence type="ECO:0000313" key="4">
    <source>
        <dbReference type="EMBL" id="AIC33769.1"/>
    </source>
</evidence>
<feature type="compositionally biased region" description="Polar residues" evidence="2">
    <location>
        <begin position="1546"/>
        <end position="1568"/>
    </location>
</feature>
<dbReference type="Pfam" id="PF00616">
    <property type="entry name" value="RasGAP"/>
    <property type="match status" value="1"/>
</dbReference>
<dbReference type="InterPro" id="IPR035892">
    <property type="entry name" value="C2_domain_sf"/>
</dbReference>
<feature type="compositionally biased region" description="Polar residues" evidence="2">
    <location>
        <begin position="851"/>
        <end position="865"/>
    </location>
</feature>
<feature type="region of interest" description="Disordered" evidence="2">
    <location>
        <begin position="1509"/>
        <end position="1582"/>
    </location>
</feature>
<feature type="compositionally biased region" description="Polar residues" evidence="2">
    <location>
        <begin position="1517"/>
        <end position="1526"/>
    </location>
</feature>
<proteinExistence type="predicted"/>
<dbReference type="Gene3D" id="1.10.506.10">
    <property type="entry name" value="GTPase Activation - p120gap, domain 1"/>
    <property type="match status" value="2"/>
</dbReference>
<dbReference type="PROSITE" id="PS50018">
    <property type="entry name" value="RAS_GTPASE_ACTIV_2"/>
    <property type="match status" value="1"/>
</dbReference>
<feature type="compositionally biased region" description="Basic residues" evidence="2">
    <location>
        <begin position="110"/>
        <end position="130"/>
    </location>
</feature>
<dbReference type="SUPFAM" id="SSF49562">
    <property type="entry name" value="C2 domain (Calcium/lipid-binding domain, CaLB)"/>
    <property type="match status" value="1"/>
</dbReference>
<feature type="region of interest" description="Disordered" evidence="2">
    <location>
        <begin position="840"/>
        <end position="911"/>
    </location>
</feature>
<feature type="region of interest" description="Disordered" evidence="2">
    <location>
        <begin position="393"/>
        <end position="416"/>
    </location>
</feature>
<dbReference type="CDD" id="cd05137">
    <property type="entry name" value="RasGAP_CLA2_BUD2"/>
    <property type="match status" value="1"/>
</dbReference>
<protein>
    <submittedName>
        <fullName evidence="4">C2_RasGAP</fullName>
    </submittedName>
</protein>
<feature type="region of interest" description="Disordered" evidence="2">
    <location>
        <begin position="92"/>
        <end position="137"/>
    </location>
</feature>
<feature type="compositionally biased region" description="Low complexity" evidence="2">
    <location>
        <begin position="866"/>
        <end position="877"/>
    </location>
</feature>
<evidence type="ECO:0000259" key="3">
    <source>
        <dbReference type="PROSITE" id="PS50018"/>
    </source>
</evidence>
<feature type="compositionally biased region" description="Polar residues" evidence="2">
    <location>
        <begin position="95"/>
        <end position="107"/>
    </location>
</feature>
<dbReference type="InterPro" id="IPR008936">
    <property type="entry name" value="Rho_GTPase_activation_prot"/>
</dbReference>
<feature type="region of interest" description="Disordered" evidence="2">
    <location>
        <begin position="25"/>
        <end position="66"/>
    </location>
</feature>
<feature type="compositionally biased region" description="Acidic residues" evidence="2">
    <location>
        <begin position="1795"/>
        <end position="1809"/>
    </location>
</feature>
<dbReference type="PANTHER" id="PTHR10194:SF60">
    <property type="entry name" value="RAS GTPASE-ACTIVATING PROTEIN RASKOL"/>
    <property type="match status" value="1"/>
</dbReference>
<reference evidence="4" key="1">
    <citation type="journal article" date="2014" name="Mycology">
        <title>A brief overview of the size and composition of the myrtle rust genome and its taxonomic status.</title>
        <authorList>
            <person name="Tan M.-K."/>
            <person name="Collins D."/>
            <person name="Chen Z."/>
            <person name="Englezou A."/>
            <person name="Wilkins M."/>
        </authorList>
    </citation>
    <scope>NUCLEOTIDE SEQUENCE</scope>
    <source>
        <strain evidence="4">10299</strain>
    </source>
</reference>
<dbReference type="Pfam" id="PF00168">
    <property type="entry name" value="C2"/>
    <property type="match status" value="1"/>
</dbReference>
<feature type="compositionally biased region" description="Polar residues" evidence="2">
    <location>
        <begin position="331"/>
        <end position="355"/>
    </location>
</feature>
<feature type="region of interest" description="Disordered" evidence="2">
    <location>
        <begin position="293"/>
        <end position="313"/>
    </location>
</feature>
<feature type="compositionally biased region" description="Low complexity" evidence="2">
    <location>
        <begin position="1941"/>
        <end position="1956"/>
    </location>
</feature>
<feature type="compositionally biased region" description="Polar residues" evidence="2">
    <location>
        <begin position="898"/>
        <end position="910"/>
    </location>
</feature>
<dbReference type="GO" id="GO:0005096">
    <property type="term" value="F:GTPase activator activity"/>
    <property type="evidence" value="ECO:0007669"/>
    <property type="project" value="UniProtKB-KW"/>
</dbReference>
<feature type="region of interest" description="Disordered" evidence="2">
    <location>
        <begin position="691"/>
        <end position="723"/>
    </location>
</feature>
<dbReference type="EMBL" id="KF431975">
    <property type="protein sequence ID" value="AIC33769.1"/>
    <property type="molecule type" value="Genomic_DNA"/>
</dbReference>
<feature type="compositionally biased region" description="Low complexity" evidence="2">
    <location>
        <begin position="635"/>
        <end position="646"/>
    </location>
</feature>
<dbReference type="Gene3D" id="2.60.40.150">
    <property type="entry name" value="C2 domain"/>
    <property type="match status" value="1"/>
</dbReference>
<feature type="region of interest" description="Disordered" evidence="2">
    <location>
        <begin position="1432"/>
        <end position="1458"/>
    </location>
</feature>
<organism evidence="4">
    <name type="scientific">Puccinia cf. psidii AE-2014</name>
    <dbReference type="NCBI Taxonomy" id="1505670"/>
    <lineage>
        <taxon>Eukaryota</taxon>
        <taxon>Fungi</taxon>
        <taxon>Dikarya</taxon>
        <taxon>Basidiomycota</taxon>
        <taxon>Pucciniomycotina</taxon>
        <taxon>Pucciniomycetes</taxon>
        <taxon>Pucciniales</taxon>
        <taxon>Pucciniaceae</taxon>
        <taxon>Puccinia</taxon>
    </lineage>
</organism>
<sequence length="1970" mass="221691">LLLQLIQNLFLFYFKITRNSRRMVSSGLNQENHQGDDEERDRDRDRDRERDQDFNPDHHQDQKDPQINIKNYQNLNKLCQTYQQQQHYLNHHPKFSSNSNQDIANSLDNHHHHQHHHQHQHQNHHHHHHQNQNQNQNHLHSDPVLLTVIDENQPISQSQSHQNINQSFSSIQNPSSNLLSNSSYSHSNNHHSQFSSPHHYDIPTPFFHLNHPNSSCQTNLSEHSLKTVEDSGFLDHHERKWTGNFYVWVYDHPHSSQSLNQPLPIQSSSSTSLNLSNQLIGGISKHIIKHTSFKPSNSTMEPKIIKSSSNSIKDQNLKKKGLMNLSRAKDTSINSDSSPNLIKNLQSPKPTLDPQSLSERLDALVDRSGIDPLEISKVNQTKFQSNPSILSFSSNPDHQNHNQIKKSKKNLSVGDHPKVNKKKLVSSLTNRSIISQLALGPGSAMNSDGIGSGQWKLVRGTITEDGNLSLYTSVNPFSYFFNKKVLSRLLILSFLMDCFFKKDEILLYHIYLPAYRRTDIRMVHQSIFGRLHCGVISKRQNRNSNNLNPNPNFNSITNQPFTKSISPPCASSVSLNNPSLYQHPSNFEGINPNGFNSTLSIPTSIQDISSAQSNPILTSSHMTTLSTNNSNFNHSSQSAQSDPISSPLTDTHDLSIYVCMPNSVLLESWLVICKCFCRPDDFRHLYPRSSKRNTQHLSQKRSRKPSLMTGHLNDNIPHSISSTNHHLNQTLSKTESFNSINIESSTSIQPERVRIWRGVEIQLLEGKKLGELRPNSTSIHSSHHLKSLRETQNKILMDDRRNSTGGSLPIITSQINFGFNASKNSLSIGTHSNKNINQDKVASQPHKLDELSSTNNHPSNQISPTNSNFNQSNSFSNAVTPSLTHSSNQQQSSQSSQIPYNGQFNASNRKSLTSTPLASLSTLTIASMPASSSTATNRSNSNHKGLYLGFNDHSNLDHFYFVEFVWDKEIVGRSTIKRNPSPFWKEEFKFLDIGSFKSSMILNVYQIKKSSKPQIRLIGATKLSFKQMIKDQELLIWLPIYPIEDLSDSNEIDDKFEPQIITGELNLSIRVYEQVVLGEAEYSKMLNLLNNDEDIELPCNLASMVGHELERLADLLLKIYESSGRLLRKLAQMAALEIDGNVSKASILFRANTLLTKMLESYMRLIGGPFLESSIGSIIRQICVGRLELEIDPAKLKASISANQREKILNENSKELIKLSNEVWQSIYINRSKCPSRLRKVFGHIQKLVGASYQDHDMRLTSVSAFLFLRFFVPAILNPRLFNLVQFQPDSKSQRTLTLLAKTIQGLGNLTTFGAKEPWMSVMNEFINSQLDSFRDYISFVSKEPESNRPEWTSKQYDGYGLPYALRASLPPISRDGIPILPHLLDPVRDCALLANLIGNLTQKSLGLSSSYTDLQASSSSSIMPPKSAGLLPESNNLNPIHGRHRPNSDSTRIESKSAGLASSSTLEFLKVSSELRAKAERRYLKIVQSEHKDPNRSRRATMIESRNERSGLATHSHLSSSNISPDPSVEPQISHKNNSKEPASETLSPVNTDNGSSIPPINRGNSVRSKRSHTIAADKTDDSLRATTTQSWNVQARPCLDDLNNLPNSNHHSENGLRNLEKKIYPTLQIKSTGLLRSSVGPLLSPRLGQGSETITNDRISFSQIDTDRVEENSKEEYLDLPSRQTTFPGLGKPIVMPNSSRKAAEELENFELRNEKIELDENAHALPRQSHDQIDYSQNPGLLTTRLERMRLDSGSSSPISWISEGDRSLLIEGILKTRQDAFTAQEDGIVSLEEEDEDQEEVDEDYYQDREKESLSIEGENEVSHESGEENLDMIRESDEGWLGKDGESKLVKMRRRGLIKINSRSISESAIIKANEMEASRSLNGHDLSINLAQTDHQSRSAGSNALPISSNSLLLNNSFNSQKSSIQPLKLPISSSSPSLLSQQNHNSNNKRGIILKMIRKNSTN</sequence>
<feature type="region of interest" description="Disordered" evidence="2">
    <location>
        <begin position="627"/>
        <end position="646"/>
    </location>
</feature>
<name>A0A060IP14_9BASI</name>
<dbReference type="SUPFAM" id="SSF48350">
    <property type="entry name" value="GTPase activation domain, GAP"/>
    <property type="match status" value="1"/>
</dbReference>
<dbReference type="InterPro" id="IPR039360">
    <property type="entry name" value="Ras_GTPase"/>
</dbReference>
<dbReference type="InterPro" id="IPR001936">
    <property type="entry name" value="RasGAP_dom"/>
</dbReference>